<organism evidence="1 2">
    <name type="scientific">Sedimentisphaera salicampi</name>
    <dbReference type="NCBI Taxonomy" id="1941349"/>
    <lineage>
        <taxon>Bacteria</taxon>
        <taxon>Pseudomonadati</taxon>
        <taxon>Planctomycetota</taxon>
        <taxon>Phycisphaerae</taxon>
        <taxon>Sedimentisphaerales</taxon>
        <taxon>Sedimentisphaeraceae</taxon>
        <taxon>Sedimentisphaera</taxon>
    </lineage>
</organism>
<gene>
    <name evidence="1" type="ORF">STSP1_00728</name>
</gene>
<dbReference type="STRING" id="1941349.STSP1_00728"/>
<keyword evidence="2" id="KW-1185">Reference proteome</keyword>
<dbReference type="EMBL" id="CP021023">
    <property type="protein sequence ID" value="ARN56348.1"/>
    <property type="molecule type" value="Genomic_DNA"/>
</dbReference>
<name>A0A1W6LKM7_9BACT</name>
<proteinExistence type="predicted"/>
<reference evidence="2" key="1">
    <citation type="submission" date="2017-04" db="EMBL/GenBank/DDBJ databases">
        <title>Comparative genomics and description of representatives of a novel lineage of planctomycetes thriving in anoxic sediments.</title>
        <authorList>
            <person name="Spring S."/>
            <person name="Bunk B."/>
            <person name="Sproer C."/>
        </authorList>
    </citation>
    <scope>NUCLEOTIDE SEQUENCE [LARGE SCALE GENOMIC DNA]</scope>
    <source>
        <strain evidence="2">ST-PulAB-D4</strain>
    </source>
</reference>
<evidence type="ECO:0000313" key="1">
    <source>
        <dbReference type="EMBL" id="ARN56348.1"/>
    </source>
</evidence>
<sequence>MMNEPNRIHKLSSYSFSNGEEILIDANIWLYLYPAPAGLNKRKYAAQYSGSYKIISVNLIFV</sequence>
<dbReference type="Proteomes" id="UP000193334">
    <property type="component" value="Chromosome"/>
</dbReference>
<accession>A0A1W6LKM7</accession>
<protein>
    <recommendedName>
        <fullName evidence="3">PIN domain-containing protein</fullName>
    </recommendedName>
</protein>
<dbReference type="KEGG" id="pbp:STSP1_00728"/>
<evidence type="ECO:0000313" key="2">
    <source>
        <dbReference type="Proteomes" id="UP000193334"/>
    </source>
</evidence>
<evidence type="ECO:0008006" key="3">
    <source>
        <dbReference type="Google" id="ProtNLM"/>
    </source>
</evidence>
<dbReference type="AlphaFoldDB" id="A0A1W6LKM7"/>